<accession>A0AA44ZQN1</accession>
<gene>
    <name evidence="6" type="ORF">ATL51_3820</name>
    <name evidence="5" type="ORF">HDA37_002629</name>
</gene>
<evidence type="ECO:0000256" key="2">
    <source>
        <dbReference type="PROSITE-ProRule" id="PRU00335"/>
    </source>
</evidence>
<evidence type="ECO:0000256" key="1">
    <source>
        <dbReference type="ARBA" id="ARBA00023125"/>
    </source>
</evidence>
<dbReference type="InterPro" id="IPR001647">
    <property type="entry name" value="HTH_TetR"/>
</dbReference>
<protein>
    <submittedName>
        <fullName evidence="5">DNA-binding transcriptional regulator YbjK</fullName>
    </submittedName>
    <submittedName>
        <fullName evidence="6">TetR family transcriptional regulator</fullName>
    </submittedName>
</protein>
<dbReference type="SUPFAM" id="SSF46689">
    <property type="entry name" value="Homeodomain-like"/>
    <property type="match status" value="1"/>
</dbReference>
<evidence type="ECO:0000313" key="5">
    <source>
        <dbReference type="EMBL" id="NYG02344.1"/>
    </source>
</evidence>
<dbReference type="Proteomes" id="UP000232453">
    <property type="component" value="Unassembled WGS sequence"/>
</dbReference>
<evidence type="ECO:0000256" key="3">
    <source>
        <dbReference type="SAM" id="MobiDB-lite"/>
    </source>
</evidence>
<dbReference type="Proteomes" id="UP000549695">
    <property type="component" value="Unassembled WGS sequence"/>
</dbReference>
<dbReference type="EMBL" id="JACCCZ010000001">
    <property type="protein sequence ID" value="NYG02344.1"/>
    <property type="molecule type" value="Genomic_DNA"/>
</dbReference>
<comment type="caution">
    <text evidence="5">The sequence shown here is derived from an EMBL/GenBank/DDBJ whole genome shotgun (WGS) entry which is preliminary data.</text>
</comment>
<accession>A0A852W6E0</accession>
<dbReference type="PROSITE" id="PS50977">
    <property type="entry name" value="HTH_TETR_2"/>
    <property type="match status" value="1"/>
</dbReference>
<name>A0A852W6E0_PSEA5</name>
<dbReference type="Gene3D" id="1.10.357.10">
    <property type="entry name" value="Tetracycline Repressor, domain 2"/>
    <property type="match status" value="1"/>
</dbReference>
<dbReference type="Pfam" id="PF00440">
    <property type="entry name" value="TetR_N"/>
    <property type="match status" value="1"/>
</dbReference>
<evidence type="ECO:0000313" key="8">
    <source>
        <dbReference type="Proteomes" id="UP000549695"/>
    </source>
</evidence>
<sequence>MPDAIGQDTSEADGRRRRGDRRRRELVGATLRLVGAGGVAAVSQRAVAAEAGVPPSAVFYYHPSVDALLVATLTAVNDRWIARLDAVTVPGDLVALVEDCVRQERVTAIAEYELFLLAARRPDLRGELDRWDVALAAAAARLLPDDADRRALLTAAVNGLTLSGALGSPVDPALLARLCAAGTA</sequence>
<dbReference type="GeneID" id="98052386"/>
<feature type="DNA-binding region" description="H-T-H motif" evidence="2">
    <location>
        <begin position="43"/>
        <end position="62"/>
    </location>
</feature>
<proteinExistence type="predicted"/>
<keyword evidence="8" id="KW-1185">Reference proteome</keyword>
<reference evidence="5 8" key="1">
    <citation type="submission" date="2020-07" db="EMBL/GenBank/DDBJ databases">
        <title>Sequencing the genomes of 1000 actinobacteria strains.</title>
        <authorList>
            <person name="Klenk H.-P."/>
        </authorList>
    </citation>
    <scope>NUCLEOTIDE SEQUENCE [LARGE SCALE GENOMIC DNA]</scope>
    <source>
        <strain evidence="6 7">DSM 44104</strain>
        <strain evidence="5 8">DSM 44749</strain>
    </source>
</reference>
<dbReference type="AlphaFoldDB" id="A0A852W6E0"/>
<evidence type="ECO:0000313" key="7">
    <source>
        <dbReference type="Proteomes" id="UP000232453"/>
    </source>
</evidence>
<dbReference type="InterPro" id="IPR041583">
    <property type="entry name" value="TetR_C_31"/>
</dbReference>
<dbReference type="EMBL" id="PHUJ01000003">
    <property type="protein sequence ID" value="PKB32106.1"/>
    <property type="molecule type" value="Genomic_DNA"/>
</dbReference>
<dbReference type="PANTHER" id="PTHR30055">
    <property type="entry name" value="HTH-TYPE TRANSCRIPTIONAL REGULATOR RUTR"/>
    <property type="match status" value="1"/>
</dbReference>
<dbReference type="Pfam" id="PF17940">
    <property type="entry name" value="TetR_C_31"/>
    <property type="match status" value="1"/>
</dbReference>
<feature type="region of interest" description="Disordered" evidence="3">
    <location>
        <begin position="1"/>
        <end position="21"/>
    </location>
</feature>
<dbReference type="GO" id="GO:0000976">
    <property type="term" value="F:transcription cis-regulatory region binding"/>
    <property type="evidence" value="ECO:0007669"/>
    <property type="project" value="TreeGrafter"/>
</dbReference>
<dbReference type="InterPro" id="IPR050109">
    <property type="entry name" value="HTH-type_TetR-like_transc_reg"/>
</dbReference>
<keyword evidence="1 2" id="KW-0238">DNA-binding</keyword>
<dbReference type="GO" id="GO:0003700">
    <property type="term" value="F:DNA-binding transcription factor activity"/>
    <property type="evidence" value="ECO:0007669"/>
    <property type="project" value="TreeGrafter"/>
</dbReference>
<organism evidence="5 8">
    <name type="scientific">Pseudonocardia alni</name>
    <name type="common">Amycolata alni</name>
    <dbReference type="NCBI Taxonomy" id="33907"/>
    <lineage>
        <taxon>Bacteria</taxon>
        <taxon>Bacillati</taxon>
        <taxon>Actinomycetota</taxon>
        <taxon>Actinomycetes</taxon>
        <taxon>Pseudonocardiales</taxon>
        <taxon>Pseudonocardiaceae</taxon>
        <taxon>Pseudonocardia</taxon>
    </lineage>
</organism>
<evidence type="ECO:0000313" key="6">
    <source>
        <dbReference type="EMBL" id="PKB32106.1"/>
    </source>
</evidence>
<dbReference type="InterPro" id="IPR009057">
    <property type="entry name" value="Homeodomain-like_sf"/>
</dbReference>
<dbReference type="RefSeq" id="WP_073575889.1">
    <property type="nucleotide sequence ID" value="NZ_BAAAJZ010000003.1"/>
</dbReference>
<dbReference type="PANTHER" id="PTHR30055:SF231">
    <property type="entry name" value="TRANSCRIPTIONAL REGULATORY PROTEIN (PROBABLY DEOR-FAMILY)-RELATED"/>
    <property type="match status" value="1"/>
</dbReference>
<evidence type="ECO:0000259" key="4">
    <source>
        <dbReference type="PROSITE" id="PS50977"/>
    </source>
</evidence>
<feature type="domain" description="HTH tetR-type" evidence="4">
    <location>
        <begin position="20"/>
        <end position="80"/>
    </location>
</feature>